<evidence type="ECO:0000313" key="4">
    <source>
        <dbReference type="Proteomes" id="UP000663854"/>
    </source>
</evidence>
<dbReference type="EMBL" id="CAJNOH010002818">
    <property type="protein sequence ID" value="CAF1311705.1"/>
    <property type="molecule type" value="Genomic_DNA"/>
</dbReference>
<reference evidence="2" key="1">
    <citation type="submission" date="2021-02" db="EMBL/GenBank/DDBJ databases">
        <authorList>
            <person name="Nowell W R."/>
        </authorList>
    </citation>
    <scope>NUCLEOTIDE SEQUENCE</scope>
</reference>
<proteinExistence type="predicted"/>
<sequence>MIENNEDIVYRLQKRYNDIARCIKITVDLQATSIPLDRSPSVTNIMSTTIDYIPILDDQKSLSMFTDGLIPYHFKELITSNIDYEHLIDIIKLKIKSNENIFIMHGQIDGIVDNDNDEKDRKSFVKKREFFFHSTNNYNYSSKINGQNHYTNELPVSNNLISMSRFNPSNRSLLEERLRRIHNIYNETKVTLKRLNENDIDETIWQRYEQYQTMNRFPSHNRSNTYSTNNNNNNRSYPTTNTSYPRSNYYRDYYTGNNYEDEDGMLLDNEYDDFESNRVYRGTTRGRPRGRAGRGSHHGHPPRGVNHLTTGSFQSNQRLIQPKIESPKLNEQQQQQQQPIRNKRKPVKLKSVTVTTTTTTEEKPKRPGKVLRSGRISRKPRRDLETDFGSDNSDDSGAKDKETGSDDDDEEFDLTQLGLGFGNSSTIVTKGRDSSSSSSSSNDSLTVTNLSLTNFAAFAQSQLLATNLANGLLKTNDELSNDSDFSIDGFETDESDDILSQKTKINSGNTDDEDLDDFTYSQTMLSLIKSMQPNHVKIDLDLVPQNKNVNSNKEKFKRPADDEDIYEPNRPTKSSKVKTPKRPGAQQTNKSLSYPFPKKT</sequence>
<organism evidence="2 4">
    <name type="scientific">Rotaria sordida</name>
    <dbReference type="NCBI Taxonomy" id="392033"/>
    <lineage>
        <taxon>Eukaryota</taxon>
        <taxon>Metazoa</taxon>
        <taxon>Spiralia</taxon>
        <taxon>Gnathifera</taxon>
        <taxon>Rotifera</taxon>
        <taxon>Eurotatoria</taxon>
        <taxon>Bdelloidea</taxon>
        <taxon>Philodinida</taxon>
        <taxon>Philodinidae</taxon>
        <taxon>Rotaria</taxon>
    </lineage>
</organism>
<feature type="region of interest" description="Disordered" evidence="1">
    <location>
        <begin position="217"/>
        <end position="248"/>
    </location>
</feature>
<evidence type="ECO:0000313" key="5">
    <source>
        <dbReference type="Proteomes" id="UP000663870"/>
    </source>
</evidence>
<dbReference type="EMBL" id="CAJNOL010004082">
    <property type="protein sequence ID" value="CAF1580643.1"/>
    <property type="molecule type" value="Genomic_DNA"/>
</dbReference>
<feature type="compositionally biased region" description="Basic residues" evidence="1">
    <location>
        <begin position="284"/>
        <end position="301"/>
    </location>
</feature>
<evidence type="ECO:0000256" key="1">
    <source>
        <dbReference type="SAM" id="MobiDB-lite"/>
    </source>
</evidence>
<feature type="compositionally biased region" description="Low complexity" evidence="1">
    <location>
        <begin position="434"/>
        <end position="445"/>
    </location>
</feature>
<gene>
    <name evidence="3" type="ORF">JXQ802_LOCUS46180</name>
    <name evidence="2" type="ORF">PYM288_LOCUS30449</name>
</gene>
<keyword evidence="5" id="KW-1185">Reference proteome</keyword>
<dbReference type="Proteomes" id="UP000663870">
    <property type="component" value="Unassembled WGS sequence"/>
</dbReference>
<name>A0A815EWK2_9BILA</name>
<protein>
    <submittedName>
        <fullName evidence="2">Uncharacterized protein</fullName>
    </submittedName>
</protein>
<feature type="region of interest" description="Disordered" evidence="1">
    <location>
        <begin position="325"/>
        <end position="445"/>
    </location>
</feature>
<comment type="caution">
    <text evidence="2">The sequence shown here is derived from an EMBL/GenBank/DDBJ whole genome shotgun (WGS) entry which is preliminary data.</text>
</comment>
<feature type="compositionally biased region" description="Low complexity" evidence="1">
    <location>
        <begin position="221"/>
        <end position="244"/>
    </location>
</feature>
<feature type="region of interest" description="Disordered" evidence="1">
    <location>
        <begin position="548"/>
        <end position="600"/>
    </location>
</feature>
<evidence type="ECO:0000313" key="2">
    <source>
        <dbReference type="EMBL" id="CAF1311705.1"/>
    </source>
</evidence>
<evidence type="ECO:0000313" key="3">
    <source>
        <dbReference type="EMBL" id="CAF1580643.1"/>
    </source>
</evidence>
<feature type="region of interest" description="Disordered" evidence="1">
    <location>
        <begin position="277"/>
        <end position="312"/>
    </location>
</feature>
<dbReference type="AlphaFoldDB" id="A0A815EWK2"/>
<accession>A0A815EWK2</accession>
<dbReference type="Proteomes" id="UP000663854">
    <property type="component" value="Unassembled WGS sequence"/>
</dbReference>